<dbReference type="EMBL" id="UYJE01006288">
    <property type="protein sequence ID" value="VDI44709.1"/>
    <property type="molecule type" value="Genomic_DNA"/>
</dbReference>
<feature type="compositionally biased region" description="Low complexity" evidence="5">
    <location>
        <begin position="899"/>
        <end position="908"/>
    </location>
</feature>
<proteinExistence type="predicted"/>
<dbReference type="InterPro" id="IPR002931">
    <property type="entry name" value="Transglutaminase-like"/>
</dbReference>
<keyword evidence="2 4" id="KW-0862">Zinc</keyword>
<dbReference type="PROSITE" id="PS00478">
    <property type="entry name" value="LIM_DOMAIN_1"/>
    <property type="match status" value="1"/>
</dbReference>
<reference evidence="7" key="1">
    <citation type="submission" date="2018-11" db="EMBL/GenBank/DDBJ databases">
        <authorList>
            <person name="Alioto T."/>
            <person name="Alioto T."/>
        </authorList>
    </citation>
    <scope>NUCLEOTIDE SEQUENCE</scope>
</reference>
<keyword evidence="3 4" id="KW-0440">LIM domain</keyword>
<dbReference type="InterPro" id="IPR053041">
    <property type="entry name" value="Transglut-like_Superfamily_Mod"/>
</dbReference>
<evidence type="ECO:0000256" key="3">
    <source>
        <dbReference type="ARBA" id="ARBA00023038"/>
    </source>
</evidence>
<dbReference type="InterPro" id="IPR001781">
    <property type="entry name" value="Znf_LIM"/>
</dbReference>
<feature type="non-terminal residue" evidence="7">
    <location>
        <position position="1541"/>
    </location>
</feature>
<evidence type="ECO:0000256" key="2">
    <source>
        <dbReference type="ARBA" id="ARBA00022833"/>
    </source>
</evidence>
<name>A0A8B6F4Z4_MYTGA</name>
<keyword evidence="8" id="KW-1185">Reference proteome</keyword>
<accession>A0A8B6F4Z4</accession>
<dbReference type="OrthoDB" id="6129702at2759"/>
<dbReference type="SMART" id="SM00460">
    <property type="entry name" value="TGc"/>
    <property type="match status" value="2"/>
</dbReference>
<gene>
    <name evidence="7" type="ORF">MGAL_10B087065</name>
</gene>
<dbReference type="Pfam" id="PF00412">
    <property type="entry name" value="LIM"/>
    <property type="match status" value="1"/>
</dbReference>
<feature type="compositionally biased region" description="Basic and acidic residues" evidence="5">
    <location>
        <begin position="914"/>
        <end position="930"/>
    </location>
</feature>
<dbReference type="PANTHER" id="PTHR47020:SF1">
    <property type="entry name" value="HILLARIN"/>
    <property type="match status" value="1"/>
</dbReference>
<evidence type="ECO:0000259" key="6">
    <source>
        <dbReference type="PROSITE" id="PS50023"/>
    </source>
</evidence>
<evidence type="ECO:0000256" key="5">
    <source>
        <dbReference type="SAM" id="MobiDB-lite"/>
    </source>
</evidence>
<evidence type="ECO:0000313" key="8">
    <source>
        <dbReference type="Proteomes" id="UP000596742"/>
    </source>
</evidence>
<feature type="region of interest" description="Disordered" evidence="5">
    <location>
        <begin position="968"/>
        <end position="993"/>
    </location>
</feature>
<dbReference type="GO" id="GO:0046872">
    <property type="term" value="F:metal ion binding"/>
    <property type="evidence" value="ECO:0007669"/>
    <property type="project" value="UniProtKB-KW"/>
</dbReference>
<evidence type="ECO:0000313" key="7">
    <source>
        <dbReference type="EMBL" id="VDI44709.1"/>
    </source>
</evidence>
<dbReference type="InterPro" id="IPR056564">
    <property type="entry name" value="Ig-like_KY"/>
</dbReference>
<feature type="domain" description="LIM zinc-binding" evidence="6">
    <location>
        <begin position="717"/>
        <end position="779"/>
    </location>
</feature>
<dbReference type="InterPro" id="IPR038765">
    <property type="entry name" value="Papain-like_cys_pep_sf"/>
</dbReference>
<dbReference type="SMART" id="SM00132">
    <property type="entry name" value="LIM"/>
    <property type="match status" value="1"/>
</dbReference>
<dbReference type="Gene3D" id="2.10.110.10">
    <property type="entry name" value="Cysteine Rich Protein"/>
    <property type="match status" value="1"/>
</dbReference>
<sequence length="1541" mass="179331">TKSVHQLSLIKIKRTLLFLDNDLLRKMFNSVVLANKIKLNTFRYWFDINLRNKDGATLKLVIAFNIYRIIRINQFAMVKTTKMVVYIRIGIKRGFSYFKIQVSMLEHFETERTGKRNSNNKLFFVMFPIDLADFLTLRTTSLTTTAMCVFFRVLEGELKPCYTIREHRTLEYHRTLESYIYKCANQDYGSFTDLIKDLTRECETELEKARVIFRWVIAKDLSKHNVNEIIRPNMQAMTLLKGVRSGKETYHQLFKKLCNFAGLHCEIILGYSKGAGYKPGMKMESGTFRNSWTAVAIDGNWRFVNCTWAARHVSGHKDDLPEMFHKYDEFYFLTDPEDYIYQHYPDDASWQLLDIPLPFSEFINLPVVKSPFFNYGLKFYSNYGGTLTTDTGMVEVRVVAPKILGFGSLLESYDKSVEARLLEGRILLRHVKNEVIFTINLPRRGLYYFSIYTGDYWHSECLESACSFLVNCNRIIGEPAPAYPPVPFYGPTPVMENLNISCENQVDPLIVSNGQNLEIIFKLNKENKITHTFQFYDTSDESVTDIDRYVFLRSRTDTHATYMIRCPRDGYYIFSLYASSSDKEGQTLDCAYRYLIINQEANPTVTVFPKTYHRWQRCTLHEPVSGDLMTNKRYMFRLDVPQAVEVFLVIGEIWYHLKRKLGFTWEGNINTGKTRGTAKIYARFTAERDASIFAHLYRLPFSPIVNYSEWPMLKTKDPCYRCEKRVYPVERVDIGVVFHRRCFRCRVCGIQLALRSFHWDQENKPDVYCQAHVTKLVGSIDKECVGIKSALNAPKRGPNSNEQIRGSKYNPGWQYDANAMEFTHQRELAQRERKRTSLGTYKDYESTGVFEAQTELESKQKAEEDKLYEQFSHERQTLKKRLEEEFQKEQEKSTKEHLSSLTKSSPSKTKVKKLKEPDKTGEQYQQQKDERLKASLERLTSEERSRVAKMIQKHSEEMLLMIAEKLAANESSPETEEATPDTEVLSRPPPVAPPEFRRSGLFKTPEEFSCIDDQVIEVAKQEYCSFTDLVKDLITSCQTDLEKVRSIFRWVTVKDLNKMVFEDSIHPESPLGLLRGIKVGTESYHDLFKRLCSYAGIHCEVIQGYSKGAGYKPGMRIDNPKFKNSWTAVSIEGSWCFVNCNWGARHVKCPNSPNDDELKGGLFYQCDEFYFITDPEDHIYQHFPNDPKWQLLECPITMTEFINLPIVKSPFFNYGLKFVNHYDCTQYTSNGIVIMQIKMPSLLGFGYTLEAKDTNVDQSKLEGRVLLRIVGHKAIFTIAPPKAGRFYFMIYAKDNWNSESLQSVCGFRIKCREKRDQIKSPFPKVPFFGPTPVMSQYGVFPQTHIDPLVVYSYDDVIFQFQLQSDVKLSHTYQYHGPFQSDITDYQRYIFIKYRDDKSVTYQVRCPQMGKYVFFIFGSKSTSNDDNAQLDCLFRYMIDCKHPAKDKRPLPRACHRWYNSTLLEPTIGDLETEKKVTFRVRNPVAIDVAMLVGDAWYHFKEVGDNMWEGAIYTGKQHCKAKLYAKLTKELTRFSPLAEFCIK</sequence>
<comment type="caution">
    <text evidence="7">The sequence shown here is derived from an EMBL/GenBank/DDBJ whole genome shotgun (WGS) entry which is preliminary data.</text>
</comment>
<evidence type="ECO:0000256" key="1">
    <source>
        <dbReference type="ARBA" id="ARBA00022723"/>
    </source>
</evidence>
<evidence type="ECO:0000256" key="4">
    <source>
        <dbReference type="PROSITE-ProRule" id="PRU00125"/>
    </source>
</evidence>
<dbReference type="Pfam" id="PF23265">
    <property type="entry name" value="Ig-like_KY"/>
    <property type="match status" value="4"/>
</dbReference>
<dbReference type="SUPFAM" id="SSF54001">
    <property type="entry name" value="Cysteine proteinases"/>
    <property type="match status" value="2"/>
</dbReference>
<dbReference type="PANTHER" id="PTHR47020">
    <property type="entry name" value="HILLARIN"/>
    <property type="match status" value="1"/>
</dbReference>
<organism evidence="7 8">
    <name type="scientific">Mytilus galloprovincialis</name>
    <name type="common">Mediterranean mussel</name>
    <dbReference type="NCBI Taxonomy" id="29158"/>
    <lineage>
        <taxon>Eukaryota</taxon>
        <taxon>Metazoa</taxon>
        <taxon>Spiralia</taxon>
        <taxon>Lophotrochozoa</taxon>
        <taxon>Mollusca</taxon>
        <taxon>Bivalvia</taxon>
        <taxon>Autobranchia</taxon>
        <taxon>Pteriomorphia</taxon>
        <taxon>Mytilida</taxon>
        <taxon>Mytiloidea</taxon>
        <taxon>Mytilidae</taxon>
        <taxon>Mytilinae</taxon>
        <taxon>Mytilus</taxon>
    </lineage>
</organism>
<dbReference type="PROSITE" id="PS50023">
    <property type="entry name" value="LIM_DOMAIN_2"/>
    <property type="match status" value="1"/>
</dbReference>
<feature type="compositionally biased region" description="Basic and acidic residues" evidence="5">
    <location>
        <begin position="885"/>
        <end position="898"/>
    </location>
</feature>
<feature type="region of interest" description="Disordered" evidence="5">
    <location>
        <begin position="885"/>
        <end position="930"/>
    </location>
</feature>
<keyword evidence="1 4" id="KW-0479">Metal-binding</keyword>
<protein>
    <recommendedName>
        <fullName evidence="6">LIM zinc-binding domain-containing protein</fullName>
    </recommendedName>
</protein>
<dbReference type="Proteomes" id="UP000596742">
    <property type="component" value="Unassembled WGS sequence"/>
</dbReference>